<comment type="similarity">
    <text evidence="1 3 5">Belongs to the spermidine/spermine synthase family.</text>
</comment>
<dbReference type="InterPro" id="IPR035246">
    <property type="entry name" value="Spermidine_synt_N"/>
</dbReference>
<name>A0A075WJC4_ARCFL</name>
<feature type="binding site" evidence="3">
    <location>
        <begin position="150"/>
        <end position="153"/>
    </location>
    <ligand>
        <name>spermidine</name>
        <dbReference type="ChEBI" id="CHEBI:57834"/>
    </ligand>
</feature>
<dbReference type="Gene3D" id="2.30.140.10">
    <property type="entry name" value="Spermidine synthase, tetramerisation domain"/>
    <property type="match status" value="1"/>
</dbReference>
<gene>
    <name evidence="3" type="primary">speE</name>
    <name evidence="8" type="ORF">AFULGI_00026340</name>
</gene>
<dbReference type="GO" id="GO:0004766">
    <property type="term" value="F:spermidine synthase activity"/>
    <property type="evidence" value="ECO:0007669"/>
    <property type="project" value="UniProtKB-UniRule"/>
</dbReference>
<dbReference type="Proteomes" id="UP000028501">
    <property type="component" value="Chromosome"/>
</dbReference>
<evidence type="ECO:0000256" key="3">
    <source>
        <dbReference type="HAMAP-Rule" id="MF_00198"/>
    </source>
</evidence>
<dbReference type="InterPro" id="IPR001045">
    <property type="entry name" value="Spermi_synthase"/>
</dbReference>
<dbReference type="Pfam" id="PF17284">
    <property type="entry name" value="Spermine_synt_N"/>
    <property type="match status" value="1"/>
</dbReference>
<evidence type="ECO:0000313" key="8">
    <source>
        <dbReference type="EMBL" id="AIG99344.1"/>
    </source>
</evidence>
<dbReference type="PANTHER" id="PTHR11558:SF11">
    <property type="entry name" value="SPERMIDINE SYNTHASE"/>
    <property type="match status" value="1"/>
</dbReference>
<feature type="binding site" evidence="3">
    <location>
        <position position="28"/>
    </location>
    <ligand>
        <name>S-methyl-5'-thioadenosine</name>
        <dbReference type="ChEBI" id="CHEBI:17509"/>
    </ligand>
</feature>
<evidence type="ECO:0000256" key="1">
    <source>
        <dbReference type="ARBA" id="ARBA00007867"/>
    </source>
</evidence>
<feature type="binding site" evidence="3">
    <location>
        <position position="59"/>
    </location>
    <ligand>
        <name>spermidine</name>
        <dbReference type="ChEBI" id="CHEBI:57834"/>
    </ligand>
</feature>
<protein>
    <recommendedName>
        <fullName evidence="3">Polyamine aminopropyltransferase</fullName>
    </recommendedName>
    <alternativeName>
        <fullName evidence="3">Putrescine aminopropyltransferase</fullName>
        <shortName evidence="3">PAPT</shortName>
    </alternativeName>
    <alternativeName>
        <fullName evidence="3">Spermidine synthase</fullName>
        <shortName evidence="3">SPDS</shortName>
        <shortName evidence="3">SPDSY</shortName>
        <ecNumber evidence="3">2.5.1.16</ecNumber>
    </alternativeName>
</protein>
<dbReference type="SUPFAM" id="SSF53335">
    <property type="entry name" value="S-adenosyl-L-methionine-dependent methyltransferases"/>
    <property type="match status" value="1"/>
</dbReference>
<evidence type="ECO:0000256" key="6">
    <source>
        <dbReference type="RuleBase" id="RU003837"/>
    </source>
</evidence>
<dbReference type="InterPro" id="IPR030374">
    <property type="entry name" value="PABS"/>
</dbReference>
<proteinExistence type="inferred from homology"/>
<keyword evidence="3 6" id="KW-0745">Spermidine biosynthesis</keyword>
<feature type="active site" description="Proton acceptor" evidence="3 4">
    <location>
        <position position="150"/>
    </location>
</feature>
<dbReference type="SMR" id="A0A075WJC4"/>
<dbReference type="HOGENOM" id="CLU_048199_1_0_2"/>
<dbReference type="EMBL" id="CP006577">
    <property type="protein sequence ID" value="AIG99344.1"/>
    <property type="molecule type" value="Genomic_DNA"/>
</dbReference>
<dbReference type="InterPro" id="IPR030373">
    <property type="entry name" value="PABS_CS"/>
</dbReference>
<dbReference type="GO" id="GO:0008295">
    <property type="term" value="P:spermidine biosynthetic process"/>
    <property type="evidence" value="ECO:0007669"/>
    <property type="project" value="UniProtKB-UniRule"/>
</dbReference>
<dbReference type="RefSeq" id="WP_010879823.1">
    <property type="nucleotide sequence ID" value="NZ_CP006577.1"/>
</dbReference>
<dbReference type="InterPro" id="IPR037163">
    <property type="entry name" value="Spermidine_synt_N_sf"/>
</dbReference>
<dbReference type="KEGG" id="afg:AFULGI_00026340"/>
<dbReference type="Gene3D" id="3.40.50.150">
    <property type="entry name" value="Vaccinia Virus protein VP39"/>
    <property type="match status" value="1"/>
</dbReference>
<dbReference type="InterPro" id="IPR029063">
    <property type="entry name" value="SAM-dependent_MTases_sf"/>
</dbReference>
<evidence type="ECO:0000256" key="4">
    <source>
        <dbReference type="PROSITE-ProRule" id="PRU00354"/>
    </source>
</evidence>
<accession>A0A075WJC4</accession>
<dbReference type="Pfam" id="PF01564">
    <property type="entry name" value="Spermine_synth"/>
    <property type="match status" value="1"/>
</dbReference>
<dbReference type="EC" id="2.5.1.16" evidence="3"/>
<sequence length="269" mass="31035">MVWFFEYYDGCGLAIKVKKKLYEAEGVQKVEIYETESMGKMLVIDGKIQLTELDEPFYHEMLVHVPMLSHENPRKVAVIGGGDGGALREVLKHNVERAVLVDIDRNVIDLSRKFLKIDHGAFEDERVEIAIMDGKEFLRDCEIFDVIIVDSTDPVGVSDTLFDREFFELARQKCDVISLQSQSPLIQKEYFRTLLVNSAPFERRDVYLSCVPTYPLALWSFIIGGEYDFSNLEERFERIKGKTVHYNPDVHRAAFALPEWLKKEVEACI</sequence>
<comment type="catalytic activity">
    <reaction evidence="3 6">
        <text>S-adenosyl 3-(methylsulfanyl)propylamine + putrescine = S-methyl-5'-thioadenosine + spermidine + H(+)</text>
        <dbReference type="Rhea" id="RHEA:12721"/>
        <dbReference type="ChEBI" id="CHEBI:15378"/>
        <dbReference type="ChEBI" id="CHEBI:17509"/>
        <dbReference type="ChEBI" id="CHEBI:57443"/>
        <dbReference type="ChEBI" id="CHEBI:57834"/>
        <dbReference type="ChEBI" id="CHEBI:326268"/>
        <dbReference type="EC" id="2.5.1.16"/>
    </reaction>
</comment>
<feature type="binding site" evidence="3">
    <location>
        <position position="102"/>
    </location>
    <ligand>
        <name>S-methyl-5'-thioadenosine</name>
        <dbReference type="ChEBI" id="CHEBI:17509"/>
    </ligand>
</feature>
<dbReference type="PROSITE" id="PS51006">
    <property type="entry name" value="PABS_2"/>
    <property type="match status" value="1"/>
</dbReference>
<dbReference type="CDD" id="cd02440">
    <property type="entry name" value="AdoMet_MTases"/>
    <property type="match status" value="1"/>
</dbReference>
<organism evidence="8 9">
    <name type="scientific">Archaeoglobus fulgidus DSM 8774</name>
    <dbReference type="NCBI Taxonomy" id="1344584"/>
    <lineage>
        <taxon>Archaea</taxon>
        <taxon>Methanobacteriati</taxon>
        <taxon>Methanobacteriota</taxon>
        <taxon>Archaeoglobi</taxon>
        <taxon>Archaeoglobales</taxon>
        <taxon>Archaeoglobaceae</taxon>
        <taxon>Archaeoglobus</taxon>
    </lineage>
</organism>
<comment type="caution">
    <text evidence="3">Lacks conserved residue(s) required for the propagation of feature annotation.</text>
</comment>
<evidence type="ECO:0000259" key="7">
    <source>
        <dbReference type="PROSITE" id="PS51006"/>
    </source>
</evidence>
<feature type="domain" description="PABS" evidence="7">
    <location>
        <begin position="1"/>
        <end position="226"/>
    </location>
</feature>
<comment type="subunit">
    <text evidence="3">Homodimer or homotetramer.</text>
</comment>
<evidence type="ECO:0000256" key="5">
    <source>
        <dbReference type="RuleBase" id="RU003836"/>
    </source>
</evidence>
<reference evidence="8 9" key="1">
    <citation type="submission" date="2013-07" db="EMBL/GenBank/DDBJ databases">
        <title>Genome of Archaeoglobus fulgidus.</title>
        <authorList>
            <person name="Fiebig A."/>
            <person name="Birkeland N.-K."/>
        </authorList>
    </citation>
    <scope>NUCLEOTIDE SEQUENCE [LARGE SCALE GENOMIC DNA]</scope>
    <source>
        <strain evidence="8 9">DSM 8774</strain>
    </source>
</reference>
<keyword evidence="2 3" id="KW-0808">Transferase</keyword>
<evidence type="ECO:0000313" key="9">
    <source>
        <dbReference type="Proteomes" id="UP000028501"/>
    </source>
</evidence>
<dbReference type="NCBIfam" id="TIGR00417">
    <property type="entry name" value="speE"/>
    <property type="match status" value="1"/>
</dbReference>
<dbReference type="AlphaFoldDB" id="A0A075WJC4"/>
<evidence type="ECO:0000256" key="2">
    <source>
        <dbReference type="ARBA" id="ARBA00022679"/>
    </source>
</evidence>
<dbReference type="GO" id="GO:0005829">
    <property type="term" value="C:cytosol"/>
    <property type="evidence" value="ECO:0007669"/>
    <property type="project" value="TreeGrafter"/>
</dbReference>
<dbReference type="UniPathway" id="UPA00248">
    <property type="reaction ID" value="UER00314"/>
</dbReference>
<dbReference type="NCBIfam" id="NF002010">
    <property type="entry name" value="PRK00811.1"/>
    <property type="match status" value="1"/>
</dbReference>
<comment type="function">
    <text evidence="3">Catalyzes the irreversible transfer of a propylamine group from the amino donor S-adenosylmethioninamine (decarboxy-AdoMet) to putrescine (1,4-diaminobutane) to yield spermidine.</text>
</comment>
<feature type="binding site" evidence="3">
    <location>
        <begin position="133"/>
        <end position="134"/>
    </location>
    <ligand>
        <name>S-methyl-5'-thioadenosine</name>
        <dbReference type="ChEBI" id="CHEBI:17509"/>
    </ligand>
</feature>
<dbReference type="PROSITE" id="PS01330">
    <property type="entry name" value="PABS_1"/>
    <property type="match status" value="1"/>
</dbReference>
<dbReference type="HAMAP" id="MF_00198">
    <property type="entry name" value="Spermidine_synth"/>
    <property type="match status" value="1"/>
</dbReference>
<dbReference type="GeneID" id="24796099"/>
<keyword evidence="3 4" id="KW-0620">Polyamine biosynthesis</keyword>
<feature type="binding site" evidence="3">
    <location>
        <position position="83"/>
    </location>
    <ligand>
        <name>spermidine</name>
        <dbReference type="ChEBI" id="CHEBI:57834"/>
    </ligand>
</feature>
<comment type="pathway">
    <text evidence="3">Amine and polyamine biosynthesis; spermidine biosynthesis; spermidine from putrescine: step 1/1.</text>
</comment>
<dbReference type="PANTHER" id="PTHR11558">
    <property type="entry name" value="SPERMIDINE/SPERMINE SYNTHASE"/>
    <property type="match status" value="1"/>
</dbReference>